<feature type="region of interest" description="Disordered" evidence="1">
    <location>
        <begin position="226"/>
        <end position="263"/>
    </location>
</feature>
<evidence type="ECO:0008006" key="4">
    <source>
        <dbReference type="Google" id="ProtNLM"/>
    </source>
</evidence>
<proteinExistence type="predicted"/>
<name>A0A5C2SEG4_9APHY</name>
<dbReference type="OrthoDB" id="196165at2759"/>
<organism evidence="2 3">
    <name type="scientific">Lentinus tigrinus ALCF2SS1-6</name>
    <dbReference type="NCBI Taxonomy" id="1328759"/>
    <lineage>
        <taxon>Eukaryota</taxon>
        <taxon>Fungi</taxon>
        <taxon>Dikarya</taxon>
        <taxon>Basidiomycota</taxon>
        <taxon>Agaricomycotina</taxon>
        <taxon>Agaricomycetes</taxon>
        <taxon>Polyporales</taxon>
        <taxon>Polyporaceae</taxon>
        <taxon>Lentinus</taxon>
    </lineage>
</organism>
<feature type="compositionally biased region" description="Low complexity" evidence="1">
    <location>
        <begin position="179"/>
        <end position="199"/>
    </location>
</feature>
<reference evidence="2" key="1">
    <citation type="journal article" date="2018" name="Genome Biol. Evol.">
        <title>Genomics and development of Lentinus tigrinus, a white-rot wood-decaying mushroom with dimorphic fruiting bodies.</title>
        <authorList>
            <person name="Wu B."/>
            <person name="Xu Z."/>
            <person name="Knudson A."/>
            <person name="Carlson A."/>
            <person name="Chen N."/>
            <person name="Kovaka S."/>
            <person name="LaButti K."/>
            <person name="Lipzen A."/>
            <person name="Pennachio C."/>
            <person name="Riley R."/>
            <person name="Schakwitz W."/>
            <person name="Umezawa K."/>
            <person name="Ohm R.A."/>
            <person name="Grigoriev I.V."/>
            <person name="Nagy L.G."/>
            <person name="Gibbons J."/>
            <person name="Hibbett D."/>
        </authorList>
    </citation>
    <scope>NUCLEOTIDE SEQUENCE [LARGE SCALE GENOMIC DNA]</scope>
    <source>
        <strain evidence="2">ALCF2SS1-6</strain>
    </source>
</reference>
<feature type="compositionally biased region" description="Polar residues" evidence="1">
    <location>
        <begin position="22"/>
        <end position="32"/>
    </location>
</feature>
<feature type="compositionally biased region" description="Low complexity" evidence="1">
    <location>
        <begin position="8"/>
        <end position="21"/>
    </location>
</feature>
<gene>
    <name evidence="2" type="ORF">L227DRAFT_609451</name>
</gene>
<accession>A0A5C2SEG4</accession>
<feature type="region of interest" description="Disordered" evidence="1">
    <location>
        <begin position="1"/>
        <end position="72"/>
    </location>
</feature>
<protein>
    <recommendedName>
        <fullName evidence="4">SH3 domain-containing protein</fullName>
    </recommendedName>
</protein>
<evidence type="ECO:0000313" key="3">
    <source>
        <dbReference type="Proteomes" id="UP000313359"/>
    </source>
</evidence>
<dbReference type="AlphaFoldDB" id="A0A5C2SEG4"/>
<dbReference type="Proteomes" id="UP000313359">
    <property type="component" value="Unassembled WGS sequence"/>
</dbReference>
<dbReference type="EMBL" id="ML122259">
    <property type="protein sequence ID" value="RPD62205.1"/>
    <property type="molecule type" value="Genomic_DNA"/>
</dbReference>
<feature type="region of interest" description="Disordered" evidence="1">
    <location>
        <begin position="275"/>
        <end position="301"/>
    </location>
</feature>
<sequence>MPVPTEVSTTLSSHSYPSSLPQIATQDLQRGSPTPKFEVEKPRGRRRSISPISSSSSTMPSSSKTMYSPPPLTWRNAFQDAKAGIHYTKDTFPSSTFLPPPFSREPVSVEPGDRVEILEEIDEYAVRVRVLRTGAVGLIPIWNTEGALERLTRINTAFNEAATCPVEARAMRRYSESAATSPASSGNSDSGSPTSPTDISLTHIHARCIPYATRVRFPDYYGMSSPFSDDDSDDSDSPLSPPDHAHTHTHAHAHERGRAARPAVYEAQPQTIEKGGIADVQSASASEHSRSESGGRRKSVNFAAEEKPQVVFRYPSEELVGAFLGDKMDGVDGAVEESEDDDSEEWWWQGWEEACEDEERDAAGEAAESGGAGDSARKLETVEEEVSPFIFFEDDA</sequence>
<feature type="region of interest" description="Disordered" evidence="1">
    <location>
        <begin position="357"/>
        <end position="381"/>
    </location>
</feature>
<feature type="compositionally biased region" description="Low complexity" evidence="1">
    <location>
        <begin position="49"/>
        <end position="67"/>
    </location>
</feature>
<feature type="region of interest" description="Disordered" evidence="1">
    <location>
        <begin position="173"/>
        <end position="199"/>
    </location>
</feature>
<evidence type="ECO:0000313" key="2">
    <source>
        <dbReference type="EMBL" id="RPD62205.1"/>
    </source>
</evidence>
<evidence type="ECO:0000256" key="1">
    <source>
        <dbReference type="SAM" id="MobiDB-lite"/>
    </source>
</evidence>
<keyword evidence="3" id="KW-1185">Reference proteome</keyword>